<feature type="compositionally biased region" description="Low complexity" evidence="5">
    <location>
        <begin position="357"/>
        <end position="368"/>
    </location>
</feature>
<keyword evidence="4" id="KW-0539">Nucleus</keyword>
<evidence type="ECO:0000313" key="8">
    <source>
        <dbReference type="Proteomes" id="UP001498398"/>
    </source>
</evidence>
<feature type="compositionally biased region" description="Low complexity" evidence="5">
    <location>
        <begin position="307"/>
        <end position="325"/>
    </location>
</feature>
<accession>A0ABR1JA61</accession>
<dbReference type="Pfam" id="PF09302">
    <property type="entry name" value="XLF"/>
    <property type="match status" value="1"/>
</dbReference>
<dbReference type="EMBL" id="JBANRG010000024">
    <property type="protein sequence ID" value="KAK7454637.1"/>
    <property type="molecule type" value="Genomic_DNA"/>
</dbReference>
<dbReference type="Proteomes" id="UP001498398">
    <property type="component" value="Unassembled WGS sequence"/>
</dbReference>
<evidence type="ECO:0000256" key="1">
    <source>
        <dbReference type="ARBA" id="ARBA00004123"/>
    </source>
</evidence>
<keyword evidence="3" id="KW-0234">DNA repair</keyword>
<feature type="region of interest" description="Disordered" evidence="5">
    <location>
        <begin position="230"/>
        <end position="400"/>
    </location>
</feature>
<dbReference type="Gene3D" id="2.170.210.10">
    <property type="entry name" value="DNA double-strand break repair and VJ recombination XRCC4, N-terminal"/>
    <property type="match status" value="1"/>
</dbReference>
<evidence type="ECO:0000256" key="3">
    <source>
        <dbReference type="ARBA" id="ARBA00023204"/>
    </source>
</evidence>
<protein>
    <recommendedName>
        <fullName evidence="6">XLF-like N-terminal domain-containing protein</fullName>
    </recommendedName>
</protein>
<dbReference type="InterPro" id="IPR015381">
    <property type="entry name" value="XLF-like_N"/>
</dbReference>
<evidence type="ECO:0000256" key="2">
    <source>
        <dbReference type="ARBA" id="ARBA00022763"/>
    </source>
</evidence>
<comment type="subcellular location">
    <subcellularLocation>
        <location evidence="1">Nucleus</location>
    </subcellularLocation>
</comment>
<evidence type="ECO:0000256" key="5">
    <source>
        <dbReference type="SAM" id="MobiDB-lite"/>
    </source>
</evidence>
<dbReference type="InterPro" id="IPR038051">
    <property type="entry name" value="XRCC4-like_N_sf"/>
</dbReference>
<sequence length="400" mass="43414">MESLTEEHLKALLGRPWLTKVDAIKSTAYLFKFCAFTTDVSCVLLITDTKSVWAEALNSNQIARRWRVCNGLDASLHHSDENEDAWRRNSLENLAKVHSLGGVTDLDFEVMDSHYSDLAIEMECDVFKWRWETCFIGYKASAEVISKQLVLPLISINHLTVNSGEAVGKMSETELEKAIDRVGQTARHDLDTHIRTAISKPRVATSICRMTAVANKVPDLPAVCSAVESPSLQAHPAPPSNPVPESVKSRSVSPGSMLAEKEESVPEVRMASPEQRTSITAAEPMNEDSETEDDEEEVIPLAKGKARASVASRPPASSRPKSPSPILASKADASAKTPTSDTDGSPPPSRPAKKLKASSPASSSSSSSDDSDAESKRRNVQGDGVKRGTRQPIKRGGKRF</sequence>
<evidence type="ECO:0000313" key="7">
    <source>
        <dbReference type="EMBL" id="KAK7454637.1"/>
    </source>
</evidence>
<name>A0ABR1JA61_9AGAR</name>
<organism evidence="7 8">
    <name type="scientific">Marasmiellus scandens</name>
    <dbReference type="NCBI Taxonomy" id="2682957"/>
    <lineage>
        <taxon>Eukaryota</taxon>
        <taxon>Fungi</taxon>
        <taxon>Dikarya</taxon>
        <taxon>Basidiomycota</taxon>
        <taxon>Agaricomycotina</taxon>
        <taxon>Agaricomycetes</taxon>
        <taxon>Agaricomycetidae</taxon>
        <taxon>Agaricales</taxon>
        <taxon>Marasmiineae</taxon>
        <taxon>Omphalotaceae</taxon>
        <taxon>Marasmiellus</taxon>
    </lineage>
</organism>
<feature type="compositionally biased region" description="Acidic residues" evidence="5">
    <location>
        <begin position="285"/>
        <end position="298"/>
    </location>
</feature>
<proteinExistence type="predicted"/>
<reference evidence="7 8" key="1">
    <citation type="submission" date="2024-01" db="EMBL/GenBank/DDBJ databases">
        <title>A draft genome for the cacao thread blight pathogen Marasmiellus scandens.</title>
        <authorList>
            <person name="Baruah I.K."/>
            <person name="Leung J."/>
            <person name="Bukari Y."/>
            <person name="Amoako-Attah I."/>
            <person name="Meinhardt L.W."/>
            <person name="Bailey B.A."/>
            <person name="Cohen S.P."/>
        </authorList>
    </citation>
    <scope>NUCLEOTIDE SEQUENCE [LARGE SCALE GENOMIC DNA]</scope>
    <source>
        <strain evidence="7 8">GH-19</strain>
    </source>
</reference>
<feature type="compositionally biased region" description="Basic residues" evidence="5">
    <location>
        <begin position="387"/>
        <end position="400"/>
    </location>
</feature>
<keyword evidence="8" id="KW-1185">Reference proteome</keyword>
<feature type="domain" description="XLF-like N-terminal" evidence="6">
    <location>
        <begin position="16"/>
        <end position="133"/>
    </location>
</feature>
<evidence type="ECO:0000256" key="4">
    <source>
        <dbReference type="ARBA" id="ARBA00023242"/>
    </source>
</evidence>
<keyword evidence="2" id="KW-0227">DNA damage</keyword>
<gene>
    <name evidence="7" type="ORF">VKT23_011390</name>
</gene>
<evidence type="ECO:0000259" key="6">
    <source>
        <dbReference type="Pfam" id="PF09302"/>
    </source>
</evidence>
<comment type="caution">
    <text evidence="7">The sequence shown here is derived from an EMBL/GenBank/DDBJ whole genome shotgun (WGS) entry which is preliminary data.</text>
</comment>